<dbReference type="EMBL" id="WTYU01000002">
    <property type="protein sequence ID" value="MXP15193.1"/>
    <property type="molecule type" value="Genomic_DNA"/>
</dbReference>
<keyword evidence="1" id="KW-0812">Transmembrane</keyword>
<dbReference type="PANTHER" id="PTHR37314:SF4">
    <property type="entry name" value="UPF0700 TRANSMEMBRANE PROTEIN YOAK"/>
    <property type="match status" value="1"/>
</dbReference>
<evidence type="ECO:0000256" key="1">
    <source>
        <dbReference type="SAM" id="Phobius"/>
    </source>
</evidence>
<gene>
    <name evidence="2" type="ORF">GRI44_10580</name>
</gene>
<proteinExistence type="predicted"/>
<dbReference type="Proteomes" id="UP000473531">
    <property type="component" value="Unassembled WGS sequence"/>
</dbReference>
<feature type="transmembrane region" description="Helical" evidence="1">
    <location>
        <begin position="159"/>
        <end position="180"/>
    </location>
</feature>
<name>A0A6L7GGK9_9SPHN</name>
<keyword evidence="3" id="KW-1185">Reference proteome</keyword>
<dbReference type="PANTHER" id="PTHR37314">
    <property type="entry name" value="SLR0142 PROTEIN"/>
    <property type="match status" value="1"/>
</dbReference>
<feature type="transmembrane region" description="Helical" evidence="1">
    <location>
        <begin position="108"/>
        <end position="126"/>
    </location>
</feature>
<dbReference type="InterPro" id="IPR010699">
    <property type="entry name" value="DUF1275"/>
</dbReference>
<evidence type="ECO:0000313" key="3">
    <source>
        <dbReference type="Proteomes" id="UP000473531"/>
    </source>
</evidence>
<dbReference type="RefSeq" id="WP_160601754.1">
    <property type="nucleotide sequence ID" value="NZ_WTYU01000002.1"/>
</dbReference>
<protein>
    <submittedName>
        <fullName evidence="2">DUF1275 domain-containing protein</fullName>
    </submittedName>
</protein>
<dbReference type="AlphaFoldDB" id="A0A6L7GGK9"/>
<dbReference type="OrthoDB" id="885342at2"/>
<feature type="transmembrane region" description="Helical" evidence="1">
    <location>
        <begin position="53"/>
        <end position="74"/>
    </location>
</feature>
<reference evidence="2 3" key="1">
    <citation type="submission" date="2019-12" db="EMBL/GenBank/DDBJ databases">
        <title>Genomic-based taxomic classification of the family Erythrobacteraceae.</title>
        <authorList>
            <person name="Xu L."/>
        </authorList>
    </citation>
    <scope>NUCLEOTIDE SEQUENCE [LARGE SCALE GENOMIC DNA]</scope>
    <source>
        <strain evidence="2 3">KCTC 52259</strain>
    </source>
</reference>
<comment type="caution">
    <text evidence="2">The sequence shown here is derived from an EMBL/GenBank/DDBJ whole genome shotgun (WGS) entry which is preliminary data.</text>
</comment>
<accession>A0A6L7GGK9</accession>
<feature type="transmembrane region" description="Helical" evidence="1">
    <location>
        <begin position="186"/>
        <end position="205"/>
    </location>
</feature>
<keyword evidence="1" id="KW-1133">Transmembrane helix</keyword>
<keyword evidence="1" id="KW-0472">Membrane</keyword>
<evidence type="ECO:0000313" key="2">
    <source>
        <dbReference type="EMBL" id="MXP15193.1"/>
    </source>
</evidence>
<organism evidence="2 3">
    <name type="scientific">Allopontixanthobacter confluentis</name>
    <dbReference type="NCBI Taxonomy" id="1849021"/>
    <lineage>
        <taxon>Bacteria</taxon>
        <taxon>Pseudomonadati</taxon>
        <taxon>Pseudomonadota</taxon>
        <taxon>Alphaproteobacteria</taxon>
        <taxon>Sphingomonadales</taxon>
        <taxon>Erythrobacteraceae</taxon>
        <taxon>Allopontixanthobacter</taxon>
    </lineage>
</organism>
<sequence>MNRYDRSRRLLAIAIAALAGFVDASGFLAGDRYFVSFMSGNTTRLAVDLTSDIRQAMIPLGLITGFVLGVTLGAITSDRAGKWRKTAVLALSTLLLCGAALAREYGSIAAMMAALVLAMGTLNNSFRRNGEVTVGVTYMTGSLVRIGQAIAAAIQGRPLAGWASTVLLWAGLVGGAIAGAVTYSAAPYYALGLAAGWSAALALFASRIERRSAHSEI</sequence>
<dbReference type="Pfam" id="PF06912">
    <property type="entry name" value="DUF1275"/>
    <property type="match status" value="1"/>
</dbReference>